<dbReference type="SUPFAM" id="SSF51735">
    <property type="entry name" value="NAD(P)-binding Rossmann-fold domains"/>
    <property type="match status" value="3"/>
</dbReference>
<dbReference type="InterPro" id="IPR013154">
    <property type="entry name" value="ADH-like_N"/>
</dbReference>
<dbReference type="InterPro" id="IPR050091">
    <property type="entry name" value="PKS_NRPS_Biosynth_Enz"/>
</dbReference>
<dbReference type="CDD" id="cd08956">
    <property type="entry name" value="KR_3_FAS_SDR_x"/>
    <property type="match status" value="1"/>
</dbReference>
<organism evidence="10 11">
    <name type="scientific">Nocardia goodfellowii</name>
    <dbReference type="NCBI Taxonomy" id="882446"/>
    <lineage>
        <taxon>Bacteria</taxon>
        <taxon>Bacillati</taxon>
        <taxon>Actinomycetota</taxon>
        <taxon>Actinomycetes</taxon>
        <taxon>Mycobacteriales</taxon>
        <taxon>Nocardiaceae</taxon>
        <taxon>Nocardia</taxon>
    </lineage>
</organism>
<dbReference type="InterPro" id="IPR018201">
    <property type="entry name" value="Ketoacyl_synth_AS"/>
</dbReference>
<dbReference type="InterPro" id="IPR032821">
    <property type="entry name" value="PKS_assoc"/>
</dbReference>
<dbReference type="SUPFAM" id="SSF47336">
    <property type="entry name" value="ACP-like"/>
    <property type="match status" value="1"/>
</dbReference>
<dbReference type="CDD" id="cd05195">
    <property type="entry name" value="enoyl_red"/>
    <property type="match status" value="1"/>
</dbReference>
<dbReference type="InterPro" id="IPR016039">
    <property type="entry name" value="Thiolase-like"/>
</dbReference>
<dbReference type="PROSITE" id="PS52004">
    <property type="entry name" value="KS3_2"/>
    <property type="match status" value="1"/>
</dbReference>
<keyword evidence="3" id="KW-0808">Transferase</keyword>
<dbReference type="EMBL" id="JAGGMR010000001">
    <property type="protein sequence ID" value="MBP2189694.1"/>
    <property type="molecule type" value="Genomic_DNA"/>
</dbReference>
<dbReference type="SUPFAM" id="SSF55048">
    <property type="entry name" value="Probable ACP-binding domain of malonyl-CoA ACP transacylase"/>
    <property type="match status" value="1"/>
</dbReference>
<proteinExistence type="predicted"/>
<protein>
    <submittedName>
        <fullName evidence="10">Polyketide synthase 12</fullName>
    </submittedName>
</protein>
<keyword evidence="5" id="KW-0012">Acyltransferase</keyword>
<dbReference type="Gene3D" id="1.10.1200.10">
    <property type="entry name" value="ACP-like"/>
    <property type="match status" value="1"/>
</dbReference>
<dbReference type="InterPro" id="IPR049900">
    <property type="entry name" value="PKS_mFAS_DH"/>
</dbReference>
<dbReference type="InterPro" id="IPR020843">
    <property type="entry name" value="ER"/>
</dbReference>
<gene>
    <name evidence="10" type="ORF">BJ987_002595</name>
</gene>
<dbReference type="PANTHER" id="PTHR43775:SF51">
    <property type="entry name" value="INACTIVE PHENOLPHTHIOCEROL SYNTHESIS POLYKETIDE SYNTHASE TYPE I PKS1-RELATED"/>
    <property type="match status" value="1"/>
</dbReference>
<keyword evidence="4" id="KW-0511">Multifunctional enzyme</keyword>
<dbReference type="Pfam" id="PF08240">
    <property type="entry name" value="ADH_N"/>
    <property type="match status" value="1"/>
</dbReference>
<evidence type="ECO:0000259" key="9">
    <source>
        <dbReference type="PROSITE" id="PS52019"/>
    </source>
</evidence>
<dbReference type="SMART" id="SM00826">
    <property type="entry name" value="PKS_DH"/>
    <property type="match status" value="1"/>
</dbReference>
<dbReference type="InterPro" id="IPR036736">
    <property type="entry name" value="ACP-like_sf"/>
</dbReference>
<dbReference type="Pfam" id="PF22953">
    <property type="entry name" value="SpnB_Rossmann"/>
    <property type="match status" value="1"/>
</dbReference>
<dbReference type="Pfam" id="PF08659">
    <property type="entry name" value="KR"/>
    <property type="match status" value="1"/>
</dbReference>
<dbReference type="Gene3D" id="3.90.180.10">
    <property type="entry name" value="Medium-chain alcohol dehydrogenases, catalytic domain"/>
    <property type="match status" value="1"/>
</dbReference>
<name>A0ABS4QDC5_9NOCA</name>
<evidence type="ECO:0000256" key="1">
    <source>
        <dbReference type="ARBA" id="ARBA00022450"/>
    </source>
</evidence>
<dbReference type="InterPro" id="IPR049552">
    <property type="entry name" value="PKS_DH_N"/>
</dbReference>
<feature type="region of interest" description="C-terminal hotdog fold" evidence="6">
    <location>
        <begin position="1027"/>
        <end position="1170"/>
    </location>
</feature>
<comment type="caution">
    <text evidence="10">The sequence shown here is derived from an EMBL/GenBank/DDBJ whole genome shotgun (WGS) entry which is preliminary data.</text>
</comment>
<dbReference type="Pfam" id="PF16197">
    <property type="entry name" value="KAsynt_C_assoc"/>
    <property type="match status" value="1"/>
</dbReference>
<dbReference type="InterPro" id="IPR020806">
    <property type="entry name" value="PKS_PP-bd"/>
</dbReference>
<evidence type="ECO:0000259" key="8">
    <source>
        <dbReference type="PROSITE" id="PS52004"/>
    </source>
</evidence>
<dbReference type="InterPro" id="IPR011032">
    <property type="entry name" value="GroES-like_sf"/>
</dbReference>
<dbReference type="InterPro" id="IPR009081">
    <property type="entry name" value="PP-bd_ACP"/>
</dbReference>
<dbReference type="SUPFAM" id="SSF50129">
    <property type="entry name" value="GroES-like"/>
    <property type="match status" value="1"/>
</dbReference>
<dbReference type="Pfam" id="PF02801">
    <property type="entry name" value="Ketoacyl-synt_C"/>
    <property type="match status" value="1"/>
</dbReference>
<keyword evidence="1" id="KW-0596">Phosphopantetheine</keyword>
<dbReference type="InterPro" id="IPR014030">
    <property type="entry name" value="Ketoacyl_synth_N"/>
</dbReference>
<dbReference type="InterPro" id="IPR036291">
    <property type="entry name" value="NAD(P)-bd_dom_sf"/>
</dbReference>
<feature type="domain" description="Ketosynthase family 3 (KS3)" evidence="8">
    <location>
        <begin position="9"/>
        <end position="428"/>
    </location>
</feature>
<dbReference type="SUPFAM" id="SSF52151">
    <property type="entry name" value="FabD/lysophospholipase-like"/>
    <property type="match status" value="1"/>
</dbReference>
<dbReference type="Pfam" id="PF00698">
    <property type="entry name" value="Acyl_transf_1"/>
    <property type="match status" value="1"/>
</dbReference>
<dbReference type="Gene3D" id="3.30.70.3290">
    <property type="match status" value="1"/>
</dbReference>
<evidence type="ECO:0000313" key="10">
    <source>
        <dbReference type="EMBL" id="MBP2189694.1"/>
    </source>
</evidence>
<evidence type="ECO:0000259" key="7">
    <source>
        <dbReference type="PROSITE" id="PS50075"/>
    </source>
</evidence>
<dbReference type="InterPro" id="IPR042104">
    <property type="entry name" value="PKS_dehydratase_sf"/>
</dbReference>
<dbReference type="Pfam" id="PF21089">
    <property type="entry name" value="PKS_DH_N"/>
    <property type="match status" value="1"/>
</dbReference>
<dbReference type="PROSITE" id="PS52019">
    <property type="entry name" value="PKS_MFAS_DH"/>
    <property type="match status" value="1"/>
</dbReference>
<dbReference type="SMART" id="SM00827">
    <property type="entry name" value="PKS_AT"/>
    <property type="match status" value="1"/>
</dbReference>
<dbReference type="InterPro" id="IPR016036">
    <property type="entry name" value="Malonyl_transacylase_ACP-bd"/>
</dbReference>
<dbReference type="SMART" id="SM00829">
    <property type="entry name" value="PKS_ER"/>
    <property type="match status" value="1"/>
</dbReference>
<dbReference type="Proteomes" id="UP001519325">
    <property type="component" value="Unassembled WGS sequence"/>
</dbReference>
<sequence>MAESTRDSADPIAIVGIGCRYPGGIASSADLWRFAAEGRNAASAFPTDRGWDRSRLPASVSSERGNFLDDADAFDAALFGISPREALAMEPQQRLLLETSWEALERGGIDPLSLAGTETGVYFGVGALEYGGGIASDRMGLTGHLATGAATAVASGRVAYSLGLSGPAITVDTACSSSLVAIHLAAQALRTGDCTLALAGGATVLSSPSSFIGLAELGALAEDGRCKPFSAAANGFGIGEGVGVLVLERLSQARRHDHPVLALLRGSATGQDGASSGLSVPSGPAQERVIRKALADAGLTPADIDVVEAHGTGTTVGDPIEAAALIATYGRARPAARPLLLGSVKSNIGHAQAAAGVAGVIKMIEAIRRGTVPPTLHADQLTTAVDWSTGAVRVVAEPTAWPSESPIRRAGVSAFGISGTNAHVILEQAPAGSAAPVRRRPPVVVPLELSAKTAEGLAEQASRLLTVLDHEPVDVAWSLATGRARLACRAVVVGAESHELRAGLTALAEGRAAENVVTVGSAVAHSPALIHPVGSASAHPCVFVFPGQGSQWVRMAAELLDTAPAFADHIDACAAVFAELVDWSLHDVLRHEPGTPGLDRVDVVQPVLFAVMTSLARLWQSIGVEPVAVVGHSQGEIAAAYVAGALSLADAARVVVVRSRALVALGGHGGMVSVPQAVEEVSVLLEKWSGRLGVAAVNGPRSTVVSGAADAIAELMAHSDANNLRAKRIPVNYAAHSAQVDSIGAELRSALAAIETVTPAVPLFSTVTGSLLDPSVMNATYWFENLRQPVQFESAIRAAYEHGYRSFVEVSPHPVLTIGIQETLETDDITVVETLRRDQGGMRRFLLSAARMNASWRTYLQALRPQRVDLPVYPFQHNRYWLAPDPGGAGAVHPFIDAMVEHPESGEVTFAGEVSVDRQPWLIDHVVAGTPLLPGAATVELVLSAGTRVGCPYLSELVLHAPLIVAESGAVQLQTVLGTPETSGRRAVRCYLRTDDTAQWTLHATGAVSSEHHSSPPVATTWPPQDATPVDAAGFYQRCAALGYEYGPAFRGLRSAWTKDSEDGRTREFFAEVAVPLPSGTAGFGLHPALFDAALHALIESFGTRETTTLGLPFAWEGVRLYATGAIALRVHVAPLADDRAAVTLFDTAGSVVATIDSLATRPIDRRQFAGGPVFGLDWVPVAIPEHKRDRISKSPTVLRCQATPVADGDLPGAVHTRLAAILDQIQRWLERDDDSTLVVVTRRAIAVHSGEDVEDLVHAPVWGLLRTAMNEHPGRIVLVDVDDWAHRRPAISAALAADEPQLAYRNGIIYAPRLIRARTDLVGNPGLVEAGPWRLRTAGTGTLQSTNLRLEALPEQRALRNGEVRIAVRAAGLNFRDVVVTLGKYDEIRNETHAEAGTDIGIDGAGVVVEVAPDVTAVAPGDRVMGLLGPIASTVTVDHRLVVPIPTGLSFAEAATTPGVFLTAYIALRDLAQLAPGQRLLVHAATGGVGMAAIALARHWGVELFVTASPGKQHVLRALGIDNDHIGNSRTVEYEQHFLATTAGAGVDVVLDSLAGDFVDAALRLLPRGGRFVELGKTDIRDPATVAAAHPGVTYQTFDLLDVDPDRIQQNLADIAALFETGALRPLPVGQWDIRRAPEALRHFGQARHVGKLALVIPPEQRPDGTVLITGGTGAIGAMLARHLVDRHGVRNLVLLSRSGIDAPGAAQLHDELSALGADVRIVACDAAQRDSLRAVIADIDPPLVGVIHAAGVLDDAVIDTMAPRQLETVLRPKIDAAWHLHEATTGSDLSMFVLFSSIAGAFGPAGQANYAAANSFVDALAAHRTQLGLPAVSLGWGVWAAATGMTGHLREQDWTRVERIGFGAMSSAEALALFDEVLGLGRPFVLPARLNIPGMQSGDILPALTRGLMRTTPKAGVTPNVPTLGRLTTLTPTQRREQILALVRSTAAAVLGYDGPTAIGIDQSFKDLGFDSLGAVEFRNRLRAALGISLPTTVVFEYPTATILTDHLCEALD</sequence>
<dbReference type="SMART" id="SM00822">
    <property type="entry name" value="PKS_KR"/>
    <property type="match status" value="1"/>
</dbReference>
<dbReference type="InterPro" id="IPR013968">
    <property type="entry name" value="PKS_KR"/>
</dbReference>
<dbReference type="Pfam" id="PF13602">
    <property type="entry name" value="ADH_zinc_N_2"/>
    <property type="match status" value="1"/>
</dbReference>
<dbReference type="CDD" id="cd00833">
    <property type="entry name" value="PKS"/>
    <property type="match status" value="1"/>
</dbReference>
<evidence type="ECO:0000256" key="2">
    <source>
        <dbReference type="ARBA" id="ARBA00022553"/>
    </source>
</evidence>
<dbReference type="InterPro" id="IPR020841">
    <property type="entry name" value="PKS_Beta-ketoAc_synthase_dom"/>
</dbReference>
<dbReference type="Pfam" id="PF00109">
    <property type="entry name" value="ketoacyl-synt"/>
    <property type="match status" value="1"/>
</dbReference>
<dbReference type="InterPro" id="IPR016035">
    <property type="entry name" value="Acyl_Trfase/lysoPLipase"/>
</dbReference>
<feature type="domain" description="PKS/mFAS DH" evidence="9">
    <location>
        <begin position="893"/>
        <end position="1170"/>
    </location>
</feature>
<evidence type="ECO:0000256" key="4">
    <source>
        <dbReference type="ARBA" id="ARBA00023268"/>
    </source>
</evidence>
<feature type="active site" description="Proton acceptor; for dehydratase activity" evidence="6">
    <location>
        <position position="925"/>
    </location>
</feature>
<dbReference type="Gene3D" id="3.40.366.10">
    <property type="entry name" value="Malonyl-Coenzyme A Acyl Carrier Protein, domain 2"/>
    <property type="match status" value="1"/>
</dbReference>
<accession>A0ABS4QDC5</accession>
<dbReference type="InterPro" id="IPR057326">
    <property type="entry name" value="KR_dom"/>
</dbReference>
<evidence type="ECO:0000256" key="6">
    <source>
        <dbReference type="PROSITE-ProRule" id="PRU01363"/>
    </source>
</evidence>
<dbReference type="SMART" id="SM00823">
    <property type="entry name" value="PKS_PP"/>
    <property type="match status" value="1"/>
</dbReference>
<dbReference type="InterPro" id="IPR020807">
    <property type="entry name" value="PKS_DH"/>
</dbReference>
<dbReference type="Gene3D" id="3.40.50.720">
    <property type="entry name" value="NAD(P)-binding Rossmann-like Domain"/>
    <property type="match status" value="1"/>
</dbReference>
<evidence type="ECO:0000313" key="11">
    <source>
        <dbReference type="Proteomes" id="UP001519325"/>
    </source>
</evidence>
<dbReference type="Pfam" id="PF00550">
    <property type="entry name" value="PP-binding"/>
    <property type="match status" value="1"/>
</dbReference>
<feature type="domain" description="Carrier" evidence="7">
    <location>
        <begin position="1939"/>
        <end position="2014"/>
    </location>
</feature>
<keyword evidence="11" id="KW-1185">Reference proteome</keyword>
<keyword evidence="2" id="KW-0597">Phosphoprotein</keyword>
<dbReference type="InterPro" id="IPR055123">
    <property type="entry name" value="SpnB-like_Rossmann"/>
</dbReference>
<evidence type="ECO:0000256" key="5">
    <source>
        <dbReference type="ARBA" id="ARBA00023315"/>
    </source>
</evidence>
<dbReference type="Gene3D" id="3.10.129.110">
    <property type="entry name" value="Polyketide synthase dehydratase"/>
    <property type="match status" value="1"/>
</dbReference>
<dbReference type="PANTHER" id="PTHR43775">
    <property type="entry name" value="FATTY ACID SYNTHASE"/>
    <property type="match status" value="1"/>
</dbReference>
<dbReference type="InterPro" id="IPR049551">
    <property type="entry name" value="PKS_DH_C"/>
</dbReference>
<dbReference type="InterPro" id="IPR014043">
    <property type="entry name" value="Acyl_transferase_dom"/>
</dbReference>
<dbReference type="SMART" id="SM00825">
    <property type="entry name" value="PKS_KS"/>
    <property type="match status" value="1"/>
</dbReference>
<dbReference type="RefSeq" id="WP_209888754.1">
    <property type="nucleotide sequence ID" value="NZ_JAGGMR010000001.1"/>
</dbReference>
<reference evidence="10 11" key="1">
    <citation type="submission" date="2021-03" db="EMBL/GenBank/DDBJ databases">
        <title>Sequencing the genomes of 1000 actinobacteria strains.</title>
        <authorList>
            <person name="Klenk H.-P."/>
        </authorList>
    </citation>
    <scope>NUCLEOTIDE SEQUENCE [LARGE SCALE GENOMIC DNA]</scope>
    <source>
        <strain evidence="10 11">DSM 45516</strain>
    </source>
</reference>
<dbReference type="SMART" id="SM01294">
    <property type="entry name" value="PKS_PP_betabranch"/>
    <property type="match status" value="1"/>
</dbReference>
<dbReference type="InterPro" id="IPR001227">
    <property type="entry name" value="Ac_transferase_dom_sf"/>
</dbReference>
<feature type="region of interest" description="N-terminal hotdog fold" evidence="6">
    <location>
        <begin position="893"/>
        <end position="1015"/>
    </location>
</feature>
<dbReference type="Gene3D" id="3.40.47.10">
    <property type="match status" value="1"/>
</dbReference>
<evidence type="ECO:0000256" key="3">
    <source>
        <dbReference type="ARBA" id="ARBA00022679"/>
    </source>
</evidence>
<dbReference type="SUPFAM" id="SSF53901">
    <property type="entry name" value="Thiolase-like"/>
    <property type="match status" value="1"/>
</dbReference>
<dbReference type="Pfam" id="PF14765">
    <property type="entry name" value="PS-DH"/>
    <property type="match status" value="1"/>
</dbReference>
<dbReference type="InterPro" id="IPR014031">
    <property type="entry name" value="Ketoacyl_synth_C"/>
</dbReference>
<feature type="active site" description="Proton donor; for dehydratase activity" evidence="6">
    <location>
        <position position="1092"/>
    </location>
</feature>
<dbReference type="PROSITE" id="PS00606">
    <property type="entry name" value="KS3_1"/>
    <property type="match status" value="1"/>
</dbReference>
<dbReference type="PROSITE" id="PS50075">
    <property type="entry name" value="CARRIER"/>
    <property type="match status" value="1"/>
</dbReference>
<dbReference type="Gene3D" id="3.40.50.11460">
    <property type="match status" value="1"/>
</dbReference>